<dbReference type="InterPro" id="IPR016181">
    <property type="entry name" value="Acyl_CoA_acyltransferase"/>
</dbReference>
<dbReference type="PROSITE" id="PS51186">
    <property type="entry name" value="GNAT"/>
    <property type="match status" value="1"/>
</dbReference>
<evidence type="ECO:0000259" key="1">
    <source>
        <dbReference type="PROSITE" id="PS51186"/>
    </source>
</evidence>
<feature type="domain" description="N-acetyltransferase" evidence="1">
    <location>
        <begin position="11"/>
        <end position="175"/>
    </location>
</feature>
<dbReference type="SUPFAM" id="SSF55729">
    <property type="entry name" value="Acyl-CoA N-acyltransferases (Nat)"/>
    <property type="match status" value="1"/>
</dbReference>
<proteinExistence type="predicted"/>
<dbReference type="InterPro" id="IPR000182">
    <property type="entry name" value="GNAT_dom"/>
</dbReference>
<evidence type="ECO:0000313" key="2">
    <source>
        <dbReference type="EMBL" id="RKN45315.1"/>
    </source>
</evidence>
<organism evidence="2 3">
    <name type="scientific">Micromonospora endolithica</name>
    <dbReference type="NCBI Taxonomy" id="230091"/>
    <lineage>
        <taxon>Bacteria</taxon>
        <taxon>Bacillati</taxon>
        <taxon>Actinomycetota</taxon>
        <taxon>Actinomycetes</taxon>
        <taxon>Micromonosporales</taxon>
        <taxon>Micromonosporaceae</taxon>
        <taxon>Micromonospora</taxon>
    </lineage>
</organism>
<name>A0A3A9ZAR0_9ACTN</name>
<dbReference type="PANTHER" id="PTHR43441:SF10">
    <property type="entry name" value="ACETYLTRANSFERASE"/>
    <property type="match status" value="1"/>
</dbReference>
<dbReference type="Pfam" id="PF13302">
    <property type="entry name" value="Acetyltransf_3"/>
    <property type="match status" value="1"/>
</dbReference>
<protein>
    <submittedName>
        <fullName evidence="2">N-acetyltransferase</fullName>
    </submittedName>
</protein>
<dbReference type="OrthoDB" id="9814648at2"/>
<dbReference type="GO" id="GO:0005737">
    <property type="term" value="C:cytoplasm"/>
    <property type="evidence" value="ECO:0007669"/>
    <property type="project" value="TreeGrafter"/>
</dbReference>
<sequence length="185" mass="21227">MTMYPWTGTRVRLRALEPNDWPVLRRIAEDADYAEQGGVVPPRPAAAFQRRTSPEFTAREDDEFTLAIVGAEDEAILGTVSTRLAQPWNGTFGASIALDPERRGRGHATEAAVLLLRYMFRERRYQKCNVEVLPFNRPSLRLCERLGFVEEGRRRRSHFGRGRQHDVVLLGITAEEYLEQWQVAE</sequence>
<dbReference type="EMBL" id="RBAK01000006">
    <property type="protein sequence ID" value="RKN45315.1"/>
    <property type="molecule type" value="Genomic_DNA"/>
</dbReference>
<dbReference type="AlphaFoldDB" id="A0A3A9ZAR0"/>
<dbReference type="GO" id="GO:0008999">
    <property type="term" value="F:protein-N-terminal-alanine acetyltransferase activity"/>
    <property type="evidence" value="ECO:0007669"/>
    <property type="project" value="TreeGrafter"/>
</dbReference>
<comment type="caution">
    <text evidence="2">The sequence shown here is derived from an EMBL/GenBank/DDBJ whole genome shotgun (WGS) entry which is preliminary data.</text>
</comment>
<dbReference type="GO" id="GO:1990189">
    <property type="term" value="F:protein N-terminal-serine acetyltransferase activity"/>
    <property type="evidence" value="ECO:0007669"/>
    <property type="project" value="TreeGrafter"/>
</dbReference>
<reference evidence="2 3" key="1">
    <citation type="journal article" date="2004" name="Syst. Appl. Microbiol.">
        <title>Cryptoendolithic actinomycetes from antarctic sandstone rock samples: Micromonospora endolithica sp. nov. and two isolates related to Micromonospora coerulea Jensen 1932.</title>
        <authorList>
            <person name="Hirsch P."/>
            <person name="Mevs U."/>
            <person name="Kroppenstedt R.M."/>
            <person name="Schumann P."/>
            <person name="Stackebrandt E."/>
        </authorList>
    </citation>
    <scope>NUCLEOTIDE SEQUENCE [LARGE SCALE GENOMIC DNA]</scope>
    <source>
        <strain evidence="2 3">JCM 12677</strain>
    </source>
</reference>
<keyword evidence="3" id="KW-1185">Reference proteome</keyword>
<gene>
    <name evidence="2" type="ORF">D7223_16975</name>
</gene>
<accession>A0A3A9ZAR0</accession>
<keyword evidence="2" id="KW-0808">Transferase</keyword>
<dbReference type="Gene3D" id="3.40.630.30">
    <property type="match status" value="1"/>
</dbReference>
<evidence type="ECO:0000313" key="3">
    <source>
        <dbReference type="Proteomes" id="UP000281726"/>
    </source>
</evidence>
<dbReference type="PANTHER" id="PTHR43441">
    <property type="entry name" value="RIBOSOMAL-PROTEIN-SERINE ACETYLTRANSFERASE"/>
    <property type="match status" value="1"/>
</dbReference>
<dbReference type="Proteomes" id="UP000281726">
    <property type="component" value="Unassembled WGS sequence"/>
</dbReference>
<dbReference type="InterPro" id="IPR051908">
    <property type="entry name" value="Ribosomal_N-acetyltransferase"/>
</dbReference>
<dbReference type="RefSeq" id="WP_120729379.1">
    <property type="nucleotide sequence ID" value="NZ_RBAK01000006.1"/>
</dbReference>